<dbReference type="OrthoDB" id="1728974at2759"/>
<protein>
    <submittedName>
        <fullName evidence="1">Uncharacterized protein</fullName>
    </submittedName>
</protein>
<dbReference type="Proteomes" id="UP000299102">
    <property type="component" value="Unassembled WGS sequence"/>
</dbReference>
<dbReference type="AlphaFoldDB" id="A0A4C1WRN2"/>
<evidence type="ECO:0000313" key="2">
    <source>
        <dbReference type="Proteomes" id="UP000299102"/>
    </source>
</evidence>
<keyword evidence="2" id="KW-1185">Reference proteome</keyword>
<name>A0A4C1WRN2_EUMVA</name>
<gene>
    <name evidence="1" type="ORF">EVAR_46522_1</name>
</gene>
<organism evidence="1 2">
    <name type="scientific">Eumeta variegata</name>
    <name type="common">Bagworm moth</name>
    <name type="synonym">Eumeta japonica</name>
    <dbReference type="NCBI Taxonomy" id="151549"/>
    <lineage>
        <taxon>Eukaryota</taxon>
        <taxon>Metazoa</taxon>
        <taxon>Ecdysozoa</taxon>
        <taxon>Arthropoda</taxon>
        <taxon>Hexapoda</taxon>
        <taxon>Insecta</taxon>
        <taxon>Pterygota</taxon>
        <taxon>Neoptera</taxon>
        <taxon>Endopterygota</taxon>
        <taxon>Lepidoptera</taxon>
        <taxon>Glossata</taxon>
        <taxon>Ditrysia</taxon>
        <taxon>Tineoidea</taxon>
        <taxon>Psychidae</taxon>
        <taxon>Oiketicinae</taxon>
        <taxon>Eumeta</taxon>
    </lineage>
</organism>
<accession>A0A4C1WRN2</accession>
<dbReference type="EMBL" id="BGZK01000640">
    <property type="protein sequence ID" value="GBP54156.1"/>
    <property type="molecule type" value="Genomic_DNA"/>
</dbReference>
<sequence length="126" mass="14272">MFCTREREITSESMFRRAARAGAGAFHTPYSTLISTARYRRSGGSTTDLRSSWQTVRSSFGNSHAERTRSKGKNKDCLIRSLLWLHNKISATDIDQIIQTEFLNLQQDPELYDIVVKNMIDGPCGP</sequence>
<reference evidence="1 2" key="1">
    <citation type="journal article" date="2019" name="Commun. Biol.">
        <title>The bagworm genome reveals a unique fibroin gene that provides high tensile strength.</title>
        <authorList>
            <person name="Kono N."/>
            <person name="Nakamura H."/>
            <person name="Ohtoshi R."/>
            <person name="Tomita M."/>
            <person name="Numata K."/>
            <person name="Arakawa K."/>
        </authorList>
    </citation>
    <scope>NUCLEOTIDE SEQUENCE [LARGE SCALE GENOMIC DNA]</scope>
</reference>
<proteinExistence type="predicted"/>
<comment type="caution">
    <text evidence="1">The sequence shown here is derived from an EMBL/GenBank/DDBJ whole genome shotgun (WGS) entry which is preliminary data.</text>
</comment>
<evidence type="ECO:0000313" key="1">
    <source>
        <dbReference type="EMBL" id="GBP54156.1"/>
    </source>
</evidence>